<proteinExistence type="predicted"/>
<dbReference type="InterPro" id="IPR036691">
    <property type="entry name" value="Endo/exonu/phosph_ase_sf"/>
</dbReference>
<name>A0AAD5JDE1_ACENE</name>
<reference evidence="2" key="2">
    <citation type="submission" date="2023-02" db="EMBL/GenBank/DDBJ databases">
        <authorList>
            <person name="Swenson N.G."/>
            <person name="Wegrzyn J.L."/>
            <person name="Mcevoy S.L."/>
        </authorList>
    </citation>
    <scope>NUCLEOTIDE SEQUENCE</scope>
    <source>
        <strain evidence="2">91603</strain>
        <tissue evidence="2">Leaf</tissue>
    </source>
</reference>
<feature type="compositionally biased region" description="Basic and acidic residues" evidence="1">
    <location>
        <begin position="135"/>
        <end position="145"/>
    </location>
</feature>
<dbReference type="Gene3D" id="3.60.10.10">
    <property type="entry name" value="Endonuclease/exonuclease/phosphatase"/>
    <property type="match status" value="1"/>
</dbReference>
<feature type="compositionally biased region" description="Basic and acidic residues" evidence="1">
    <location>
        <begin position="89"/>
        <end position="98"/>
    </location>
</feature>
<reference evidence="2" key="1">
    <citation type="journal article" date="2022" name="Plant J.">
        <title>Strategies of tolerance reflected in two North American maple genomes.</title>
        <authorList>
            <person name="McEvoy S.L."/>
            <person name="Sezen U.U."/>
            <person name="Trouern-Trend A."/>
            <person name="McMahon S.M."/>
            <person name="Schaberg P.G."/>
            <person name="Yang J."/>
            <person name="Wegrzyn J.L."/>
            <person name="Swenson N.G."/>
        </authorList>
    </citation>
    <scope>NUCLEOTIDE SEQUENCE</scope>
    <source>
        <strain evidence="2">91603</strain>
    </source>
</reference>
<dbReference type="EMBL" id="JAJSOW010000003">
    <property type="protein sequence ID" value="KAI9195713.1"/>
    <property type="molecule type" value="Genomic_DNA"/>
</dbReference>
<dbReference type="Proteomes" id="UP001064489">
    <property type="component" value="Chromosome 1"/>
</dbReference>
<protein>
    <submittedName>
        <fullName evidence="2">Uncharacterized protein</fullName>
    </submittedName>
</protein>
<gene>
    <name evidence="2" type="ORF">LWI28_017406</name>
</gene>
<feature type="region of interest" description="Disordered" evidence="1">
    <location>
        <begin position="124"/>
        <end position="145"/>
    </location>
</feature>
<keyword evidence="3" id="KW-1185">Reference proteome</keyword>
<accession>A0AAD5JDE1</accession>
<evidence type="ECO:0000256" key="1">
    <source>
        <dbReference type="SAM" id="MobiDB-lite"/>
    </source>
</evidence>
<organism evidence="2 3">
    <name type="scientific">Acer negundo</name>
    <name type="common">Box elder</name>
    <dbReference type="NCBI Taxonomy" id="4023"/>
    <lineage>
        <taxon>Eukaryota</taxon>
        <taxon>Viridiplantae</taxon>
        <taxon>Streptophyta</taxon>
        <taxon>Embryophyta</taxon>
        <taxon>Tracheophyta</taxon>
        <taxon>Spermatophyta</taxon>
        <taxon>Magnoliopsida</taxon>
        <taxon>eudicotyledons</taxon>
        <taxon>Gunneridae</taxon>
        <taxon>Pentapetalae</taxon>
        <taxon>rosids</taxon>
        <taxon>malvids</taxon>
        <taxon>Sapindales</taxon>
        <taxon>Sapindaceae</taxon>
        <taxon>Hippocastanoideae</taxon>
        <taxon>Acereae</taxon>
        <taxon>Acer</taxon>
    </lineage>
</organism>
<sequence>MFTAFQDILSLSFNGLTIVITWNVRGLGKVEKRRVMRNMVDTFKPTILFLQETKPKSCDNRIVKNMGGNVLNRSINVDADGVQMKEVEAHAEPMKENETPVEPGESGVKETFIDSGVTRTKGVENTSIEGVSQEVRGKEDASFLA</sequence>
<evidence type="ECO:0000313" key="3">
    <source>
        <dbReference type="Proteomes" id="UP001064489"/>
    </source>
</evidence>
<evidence type="ECO:0000313" key="2">
    <source>
        <dbReference type="EMBL" id="KAI9195713.1"/>
    </source>
</evidence>
<comment type="caution">
    <text evidence="2">The sequence shown here is derived from an EMBL/GenBank/DDBJ whole genome shotgun (WGS) entry which is preliminary data.</text>
</comment>
<dbReference type="AlphaFoldDB" id="A0AAD5JDE1"/>
<dbReference type="SUPFAM" id="SSF56219">
    <property type="entry name" value="DNase I-like"/>
    <property type="match status" value="1"/>
</dbReference>
<feature type="region of interest" description="Disordered" evidence="1">
    <location>
        <begin position="89"/>
        <end position="109"/>
    </location>
</feature>